<evidence type="ECO:0000259" key="1">
    <source>
        <dbReference type="Pfam" id="PF12680"/>
    </source>
</evidence>
<feature type="domain" description="SnoaL-like" evidence="1">
    <location>
        <begin position="25"/>
        <end position="107"/>
    </location>
</feature>
<protein>
    <submittedName>
        <fullName evidence="2">SnoaL-like protein</fullName>
    </submittedName>
</protein>
<sequence length="124" mass="13991">MTKINLHADCGNSPRKEFLKDLNVAFAKGNADFIVEHASDDMVWTIYGDKKIEGKDAFAKEVHAMKQYTAEEMTLHSIITHGRDAAANGEMRMGDNTYAFCDVYKFTNTTSTVLKEMQSYVIKL</sequence>
<organism evidence="2 3">
    <name type="scientific">Flagellimonas meridianipacifica</name>
    <dbReference type="NCBI Taxonomy" id="1080225"/>
    <lineage>
        <taxon>Bacteria</taxon>
        <taxon>Pseudomonadati</taxon>
        <taxon>Bacteroidota</taxon>
        <taxon>Flavobacteriia</taxon>
        <taxon>Flavobacteriales</taxon>
        <taxon>Flavobacteriaceae</taxon>
        <taxon>Flagellimonas</taxon>
    </lineage>
</organism>
<dbReference type="OrthoDB" id="6692273at2"/>
<dbReference type="AlphaFoldDB" id="A0A2T0M9U8"/>
<dbReference type="EMBL" id="PVYX01000002">
    <property type="protein sequence ID" value="PRX54248.1"/>
    <property type="molecule type" value="Genomic_DNA"/>
</dbReference>
<dbReference type="Proteomes" id="UP000237640">
    <property type="component" value="Unassembled WGS sequence"/>
</dbReference>
<proteinExistence type="predicted"/>
<keyword evidence="3" id="KW-1185">Reference proteome</keyword>
<comment type="caution">
    <text evidence="2">The sequence shown here is derived from an EMBL/GenBank/DDBJ whole genome shotgun (WGS) entry which is preliminary data.</text>
</comment>
<dbReference type="RefSeq" id="WP_106145543.1">
    <property type="nucleotide sequence ID" value="NZ_PVYX01000002.1"/>
</dbReference>
<reference evidence="2 3" key="1">
    <citation type="submission" date="2018-03" db="EMBL/GenBank/DDBJ databases">
        <title>Genomic Encyclopedia of Archaeal and Bacterial Type Strains, Phase II (KMG-II): from individual species to whole genera.</title>
        <authorList>
            <person name="Goeker M."/>
        </authorList>
    </citation>
    <scope>NUCLEOTIDE SEQUENCE [LARGE SCALE GENOMIC DNA]</scope>
    <source>
        <strain evidence="2 3">DSM 25027</strain>
    </source>
</reference>
<dbReference type="InterPro" id="IPR032710">
    <property type="entry name" value="NTF2-like_dom_sf"/>
</dbReference>
<dbReference type="SUPFAM" id="SSF54427">
    <property type="entry name" value="NTF2-like"/>
    <property type="match status" value="1"/>
</dbReference>
<evidence type="ECO:0000313" key="2">
    <source>
        <dbReference type="EMBL" id="PRX54248.1"/>
    </source>
</evidence>
<dbReference type="InterPro" id="IPR037401">
    <property type="entry name" value="SnoaL-like"/>
</dbReference>
<name>A0A2T0M9U8_9FLAO</name>
<gene>
    <name evidence="2" type="ORF">CLV81_2646</name>
</gene>
<dbReference type="Gene3D" id="3.10.450.50">
    <property type="match status" value="1"/>
</dbReference>
<accession>A0A2T0M9U8</accession>
<dbReference type="Pfam" id="PF12680">
    <property type="entry name" value="SnoaL_2"/>
    <property type="match status" value="1"/>
</dbReference>
<evidence type="ECO:0000313" key="3">
    <source>
        <dbReference type="Proteomes" id="UP000237640"/>
    </source>
</evidence>